<dbReference type="AlphaFoldDB" id="A0A6A6UG14"/>
<organism evidence="2 3">
    <name type="scientific">Microthyrium microscopicum</name>
    <dbReference type="NCBI Taxonomy" id="703497"/>
    <lineage>
        <taxon>Eukaryota</taxon>
        <taxon>Fungi</taxon>
        <taxon>Dikarya</taxon>
        <taxon>Ascomycota</taxon>
        <taxon>Pezizomycotina</taxon>
        <taxon>Dothideomycetes</taxon>
        <taxon>Dothideomycetes incertae sedis</taxon>
        <taxon>Microthyriales</taxon>
        <taxon>Microthyriaceae</taxon>
        <taxon>Microthyrium</taxon>
    </lineage>
</organism>
<dbReference type="EMBL" id="MU004233">
    <property type="protein sequence ID" value="KAF2671132.1"/>
    <property type="molecule type" value="Genomic_DNA"/>
</dbReference>
<accession>A0A6A6UG14</accession>
<keyword evidence="3" id="KW-1185">Reference proteome</keyword>
<feature type="region of interest" description="Disordered" evidence="1">
    <location>
        <begin position="230"/>
        <end position="318"/>
    </location>
</feature>
<sequence length="382" mass="42217">MYAPRSQQPPAARSETSSEQELGKLYYNYNLDAYAYNDKAHGDVWMRIRVSGREPERVSARSGNTQLTIDELMLSGPDFGIGGDTLGLWVGVSPVDAHLHRSKEGNAKPCAKKYSVNQWINVQSPDFNTLSHDPNARPVVAGWYHEMLQFRKLLHPNSNGVSMAVSVGAEEVFFAPQYRDDHVTGLPSRRAAWNGLVKSALRQRGRTANGRDAGRTTLNDLEGLADEVAEQTNDEEDDNEGEGQTAMSDADSRLDFTSIRHQNTSRSYSRESRRSHHQLTSNVSRDTVRPTGGRAGTGGSTSSGAESRVASEYATQSRMIREERLIAHADRQTGAMSNGDEDREEEEENETEVVIHISSKSVGKISIVNSSSTKTNFKITLE</sequence>
<feature type="region of interest" description="Disordered" evidence="1">
    <location>
        <begin position="331"/>
        <end position="352"/>
    </location>
</feature>
<reference evidence="2" key="1">
    <citation type="journal article" date="2020" name="Stud. Mycol.">
        <title>101 Dothideomycetes genomes: a test case for predicting lifestyles and emergence of pathogens.</title>
        <authorList>
            <person name="Haridas S."/>
            <person name="Albert R."/>
            <person name="Binder M."/>
            <person name="Bloem J."/>
            <person name="Labutti K."/>
            <person name="Salamov A."/>
            <person name="Andreopoulos B."/>
            <person name="Baker S."/>
            <person name="Barry K."/>
            <person name="Bills G."/>
            <person name="Bluhm B."/>
            <person name="Cannon C."/>
            <person name="Castanera R."/>
            <person name="Culley D."/>
            <person name="Daum C."/>
            <person name="Ezra D."/>
            <person name="Gonzalez J."/>
            <person name="Henrissat B."/>
            <person name="Kuo A."/>
            <person name="Liang C."/>
            <person name="Lipzen A."/>
            <person name="Lutzoni F."/>
            <person name="Magnuson J."/>
            <person name="Mondo S."/>
            <person name="Nolan M."/>
            <person name="Ohm R."/>
            <person name="Pangilinan J."/>
            <person name="Park H.-J."/>
            <person name="Ramirez L."/>
            <person name="Alfaro M."/>
            <person name="Sun H."/>
            <person name="Tritt A."/>
            <person name="Yoshinaga Y."/>
            <person name="Zwiers L.-H."/>
            <person name="Turgeon B."/>
            <person name="Goodwin S."/>
            <person name="Spatafora J."/>
            <person name="Crous P."/>
            <person name="Grigoriev I."/>
        </authorList>
    </citation>
    <scope>NUCLEOTIDE SEQUENCE</scope>
    <source>
        <strain evidence="2">CBS 115976</strain>
    </source>
</reference>
<feature type="compositionally biased region" description="Acidic residues" evidence="1">
    <location>
        <begin position="230"/>
        <end position="241"/>
    </location>
</feature>
<protein>
    <submittedName>
        <fullName evidence="2">Uncharacterized protein</fullName>
    </submittedName>
</protein>
<evidence type="ECO:0000313" key="2">
    <source>
        <dbReference type="EMBL" id="KAF2671132.1"/>
    </source>
</evidence>
<name>A0A6A6UG14_9PEZI</name>
<gene>
    <name evidence="2" type="ORF">BT63DRAFT_453519</name>
</gene>
<evidence type="ECO:0000313" key="3">
    <source>
        <dbReference type="Proteomes" id="UP000799302"/>
    </source>
</evidence>
<feature type="compositionally biased region" description="Acidic residues" evidence="1">
    <location>
        <begin position="339"/>
        <end position="351"/>
    </location>
</feature>
<dbReference type="Proteomes" id="UP000799302">
    <property type="component" value="Unassembled WGS sequence"/>
</dbReference>
<proteinExistence type="predicted"/>
<evidence type="ECO:0000256" key="1">
    <source>
        <dbReference type="SAM" id="MobiDB-lite"/>
    </source>
</evidence>